<dbReference type="SUPFAM" id="SSF49313">
    <property type="entry name" value="Cadherin-like"/>
    <property type="match status" value="1"/>
</dbReference>
<feature type="non-terminal residue" evidence="2">
    <location>
        <position position="1"/>
    </location>
</feature>
<dbReference type="InterPro" id="IPR002126">
    <property type="entry name" value="Cadherin-like_dom"/>
</dbReference>
<feature type="non-terminal residue" evidence="2">
    <location>
        <position position="300"/>
    </location>
</feature>
<organism evidence="2">
    <name type="scientific">marine metagenome</name>
    <dbReference type="NCBI Taxonomy" id="408172"/>
    <lineage>
        <taxon>unclassified sequences</taxon>
        <taxon>metagenomes</taxon>
        <taxon>ecological metagenomes</taxon>
    </lineage>
</organism>
<protein>
    <recommendedName>
        <fullName evidence="1">Cadherin domain-containing protein</fullName>
    </recommendedName>
</protein>
<sequence>NTSGGQSSFKVKFDVSSVADGQLLLQFSIGTSGWRLDNTTANQEWTDNGFNANYYANIILDTLNQQAITSYVDAASYWNTQSSIKGALKLKDSVTATYASKTSYTVTIKATDAAGLNSTNNVTVNVLEKYSASIAAKPGTVVTTLPADGYNANVTGTFTYSIVGGVDSDLFEVNSTTGALTFKTAKTIDNPVDSSMDNIYDVEILMQSDTGASQIAKVGVTVEHDGVAPTFSNLSLSYAVDADDSKTTITVQGKIKDDASTVNSSYVQLKDSFTGKTMYMGISSDSISADGSFSTSRVMS</sequence>
<reference evidence="2" key="1">
    <citation type="submission" date="2018-05" db="EMBL/GenBank/DDBJ databases">
        <authorList>
            <person name="Lanie J.A."/>
            <person name="Ng W.-L."/>
            <person name="Kazmierczak K.M."/>
            <person name="Andrzejewski T.M."/>
            <person name="Davidsen T.M."/>
            <person name="Wayne K.J."/>
            <person name="Tettelin H."/>
            <person name="Glass J.I."/>
            <person name="Rusch D."/>
            <person name="Podicherti R."/>
            <person name="Tsui H.-C.T."/>
            <person name="Winkler M.E."/>
        </authorList>
    </citation>
    <scope>NUCLEOTIDE SEQUENCE</scope>
</reference>
<dbReference type="PROSITE" id="PS50268">
    <property type="entry name" value="CADHERIN_2"/>
    <property type="match status" value="1"/>
</dbReference>
<evidence type="ECO:0000313" key="2">
    <source>
        <dbReference type="EMBL" id="SVD22517.1"/>
    </source>
</evidence>
<dbReference type="GO" id="GO:0016020">
    <property type="term" value="C:membrane"/>
    <property type="evidence" value="ECO:0007669"/>
    <property type="project" value="InterPro"/>
</dbReference>
<gene>
    <name evidence="2" type="ORF">METZ01_LOCUS375371</name>
</gene>
<dbReference type="CDD" id="cd11304">
    <property type="entry name" value="Cadherin_repeat"/>
    <property type="match status" value="1"/>
</dbReference>
<feature type="domain" description="Cadherin" evidence="1">
    <location>
        <begin position="118"/>
        <end position="231"/>
    </location>
</feature>
<dbReference type="Gene3D" id="2.60.40.60">
    <property type="entry name" value="Cadherins"/>
    <property type="match status" value="1"/>
</dbReference>
<dbReference type="GO" id="GO:0007156">
    <property type="term" value="P:homophilic cell adhesion via plasma membrane adhesion molecules"/>
    <property type="evidence" value="ECO:0007669"/>
    <property type="project" value="InterPro"/>
</dbReference>
<dbReference type="GO" id="GO:0005509">
    <property type="term" value="F:calcium ion binding"/>
    <property type="evidence" value="ECO:0007669"/>
    <property type="project" value="InterPro"/>
</dbReference>
<proteinExistence type="predicted"/>
<evidence type="ECO:0000259" key="1">
    <source>
        <dbReference type="PROSITE" id="PS50268"/>
    </source>
</evidence>
<dbReference type="InterPro" id="IPR015919">
    <property type="entry name" value="Cadherin-like_sf"/>
</dbReference>
<dbReference type="AlphaFoldDB" id="A0A382TLZ6"/>
<name>A0A382TLZ6_9ZZZZ</name>
<dbReference type="EMBL" id="UINC01137273">
    <property type="protein sequence ID" value="SVD22517.1"/>
    <property type="molecule type" value="Genomic_DNA"/>
</dbReference>
<accession>A0A382TLZ6</accession>